<evidence type="ECO:0000313" key="3">
    <source>
        <dbReference type="Proteomes" id="UP001462502"/>
    </source>
</evidence>
<feature type="region of interest" description="Disordered" evidence="1">
    <location>
        <begin position="117"/>
        <end position="146"/>
    </location>
</feature>
<keyword evidence="3" id="KW-1185">Reference proteome</keyword>
<dbReference type="EMBL" id="JBDXMI010000019">
    <property type="protein sequence ID" value="MEO9387221.1"/>
    <property type="molecule type" value="Genomic_DNA"/>
</dbReference>
<evidence type="ECO:0000256" key="1">
    <source>
        <dbReference type="SAM" id="MobiDB-lite"/>
    </source>
</evidence>
<name>A0ABV0J112_9NEIS</name>
<dbReference type="Proteomes" id="UP001462502">
    <property type="component" value="Unassembled WGS sequence"/>
</dbReference>
<proteinExistence type="predicted"/>
<sequence length="220" mass="24137">MKLPNRPTDIPADVRFEDVGNTRRNAFWMACDHDGGRVNYAACLTKTAIIKISPAAGEHAYPTCSKAVRSGTCQCVDMRREEIGAGKAIWFIQRPDYDPANDPVPVTVEQRAERIVSEKTGSSWRSKIVQRGAGHSQPAPRRAMPVAGGETDYAQAINAQLAAERVAKKQHQIKPNQTKSSEINRVDLSSNHIKSSAATTPSKALSLIERARTMMANKNQ</sequence>
<protein>
    <submittedName>
        <fullName evidence="2">Uncharacterized protein</fullName>
    </submittedName>
</protein>
<organism evidence="2 3">
    <name type="scientific">Chromobacterium phragmitis</name>
    <dbReference type="NCBI Taxonomy" id="2202141"/>
    <lineage>
        <taxon>Bacteria</taxon>
        <taxon>Pseudomonadati</taxon>
        <taxon>Pseudomonadota</taxon>
        <taxon>Betaproteobacteria</taxon>
        <taxon>Neisseriales</taxon>
        <taxon>Chromobacteriaceae</taxon>
        <taxon>Chromobacterium</taxon>
    </lineage>
</organism>
<reference evidence="2 3" key="1">
    <citation type="submission" date="2024-05" db="EMBL/GenBank/DDBJ databases">
        <authorList>
            <person name="De Oliveira J.P."/>
            <person name="Noriler S.A."/>
            <person name="De Oliveira A.G."/>
            <person name="Sipoli D.S."/>
        </authorList>
    </citation>
    <scope>NUCLEOTIDE SEQUENCE [LARGE SCALE GENOMIC DNA]</scope>
    <source>
        <strain evidence="2 3">LABIM192</strain>
    </source>
</reference>
<comment type="caution">
    <text evidence="2">The sequence shown here is derived from an EMBL/GenBank/DDBJ whole genome shotgun (WGS) entry which is preliminary data.</text>
</comment>
<accession>A0ABV0J112</accession>
<gene>
    <name evidence="2" type="ORF">ABI908_24300</name>
</gene>
<dbReference type="RefSeq" id="WP_347937956.1">
    <property type="nucleotide sequence ID" value="NZ_JBDXMI010000019.1"/>
</dbReference>
<evidence type="ECO:0000313" key="2">
    <source>
        <dbReference type="EMBL" id="MEO9387221.1"/>
    </source>
</evidence>